<reference evidence="1" key="1">
    <citation type="submission" date="2020-11" db="EMBL/GenBank/DDBJ databases">
        <authorList>
            <person name="Tran Van P."/>
        </authorList>
    </citation>
    <scope>NUCLEOTIDE SEQUENCE</scope>
</reference>
<organism evidence="1">
    <name type="scientific">Oppiella nova</name>
    <dbReference type="NCBI Taxonomy" id="334625"/>
    <lineage>
        <taxon>Eukaryota</taxon>
        <taxon>Metazoa</taxon>
        <taxon>Ecdysozoa</taxon>
        <taxon>Arthropoda</taxon>
        <taxon>Chelicerata</taxon>
        <taxon>Arachnida</taxon>
        <taxon>Acari</taxon>
        <taxon>Acariformes</taxon>
        <taxon>Sarcoptiformes</taxon>
        <taxon>Oribatida</taxon>
        <taxon>Brachypylina</taxon>
        <taxon>Oppioidea</taxon>
        <taxon>Oppiidae</taxon>
        <taxon>Oppiella</taxon>
    </lineage>
</organism>
<sequence length="123" mass="13848">MFVKSIGVNIGQYNNQGCLPQDINKGFKGEYVWLRPEYTTNKRKAATGFHIMISGERLYDANDVHHRDLAIGAGGQYRYLIAEYNGPNKITTVWLSEDKQGCGSTGDINAGRGGRYLYLCWSY</sequence>
<evidence type="ECO:0000313" key="2">
    <source>
        <dbReference type="Proteomes" id="UP000728032"/>
    </source>
</evidence>
<protein>
    <submittedName>
        <fullName evidence="1">Uncharacterized protein</fullName>
    </submittedName>
</protein>
<dbReference type="EMBL" id="CAJPVJ010001745">
    <property type="protein sequence ID" value="CAG2165231.1"/>
    <property type="molecule type" value="Genomic_DNA"/>
</dbReference>
<proteinExistence type="predicted"/>
<gene>
    <name evidence="1" type="ORF">ONB1V03_LOCUS4776</name>
</gene>
<dbReference type="OrthoDB" id="1046782at2759"/>
<keyword evidence="2" id="KW-1185">Reference proteome</keyword>
<evidence type="ECO:0000313" key="1">
    <source>
        <dbReference type="EMBL" id="CAD7644619.1"/>
    </source>
</evidence>
<name>A0A7R9QHP7_9ACAR</name>
<accession>A0A7R9QHP7</accession>
<dbReference type="EMBL" id="OC916570">
    <property type="protein sequence ID" value="CAD7644619.1"/>
    <property type="molecule type" value="Genomic_DNA"/>
</dbReference>
<dbReference type="AlphaFoldDB" id="A0A7R9QHP7"/>
<dbReference type="Proteomes" id="UP000728032">
    <property type="component" value="Unassembled WGS sequence"/>
</dbReference>